<protein>
    <recommendedName>
        <fullName evidence="4">RxLR effector candidate protein</fullName>
    </recommendedName>
</protein>
<sequence>MLHLIVSALLLAAAPVRSEQAAATGFSYLSGFFVQGSAGPALPATNLPRLGLVEGKTWEDVQAAIDAKEQAGSHVKLIVFLRHGEGIHNVASAKYGAEWDVYGRLPEYTDAPLTALGRQQAQAASEALNTEVANGLRLEHVVISPLERTLRTYSIAYQNQTAISRAPMELPREILGVFTCDHRRRITEKRVEYPELDFSGIEADEDPWWTPDHRETDAEIELRATKFLEVLFDTSDAHNVGVVSHSVFGAALLRVIGHRNFDLGTATFLPLLIERTASN</sequence>
<name>A0AAV0U9X4_HYABA</name>
<dbReference type="GO" id="GO:0005737">
    <property type="term" value="C:cytoplasm"/>
    <property type="evidence" value="ECO:0007669"/>
    <property type="project" value="TreeGrafter"/>
</dbReference>
<dbReference type="InterPro" id="IPR050275">
    <property type="entry name" value="PGM_Phosphatase"/>
</dbReference>
<accession>A0AAV0U9X4</accession>
<dbReference type="SMART" id="SM00855">
    <property type="entry name" value="PGAM"/>
    <property type="match status" value="1"/>
</dbReference>
<gene>
    <name evidence="2" type="ORF">HBR001_LOCUS5933</name>
</gene>
<keyword evidence="1" id="KW-0732">Signal</keyword>
<evidence type="ECO:0000256" key="1">
    <source>
        <dbReference type="SAM" id="SignalP"/>
    </source>
</evidence>
<evidence type="ECO:0000313" key="2">
    <source>
        <dbReference type="EMBL" id="CAI5733715.1"/>
    </source>
</evidence>
<dbReference type="Gene3D" id="3.40.50.1240">
    <property type="entry name" value="Phosphoglycerate mutase-like"/>
    <property type="match status" value="1"/>
</dbReference>
<dbReference type="Proteomes" id="UP001162031">
    <property type="component" value="Unassembled WGS sequence"/>
</dbReference>
<dbReference type="PANTHER" id="PTHR48100">
    <property type="entry name" value="BROAD-SPECIFICITY PHOSPHATASE YOR283W-RELATED"/>
    <property type="match status" value="1"/>
</dbReference>
<dbReference type="AlphaFoldDB" id="A0AAV0U9X4"/>
<dbReference type="SUPFAM" id="SSF53254">
    <property type="entry name" value="Phosphoglycerate mutase-like"/>
    <property type="match status" value="1"/>
</dbReference>
<evidence type="ECO:0000313" key="3">
    <source>
        <dbReference type="Proteomes" id="UP001162031"/>
    </source>
</evidence>
<feature type="signal peptide" evidence="1">
    <location>
        <begin position="1"/>
        <end position="18"/>
    </location>
</feature>
<dbReference type="InterPro" id="IPR013078">
    <property type="entry name" value="His_Pase_superF_clade-1"/>
</dbReference>
<keyword evidence="3" id="KW-1185">Reference proteome</keyword>
<proteinExistence type="predicted"/>
<comment type="caution">
    <text evidence="2">The sequence shown here is derived from an EMBL/GenBank/DDBJ whole genome shotgun (WGS) entry which is preliminary data.</text>
</comment>
<dbReference type="Pfam" id="PF00300">
    <property type="entry name" value="His_Phos_1"/>
    <property type="match status" value="1"/>
</dbReference>
<reference evidence="2" key="1">
    <citation type="submission" date="2022-12" db="EMBL/GenBank/DDBJ databases">
        <authorList>
            <person name="Webb A."/>
        </authorList>
    </citation>
    <scope>NUCLEOTIDE SEQUENCE</scope>
    <source>
        <strain evidence="2">Hp1</strain>
    </source>
</reference>
<dbReference type="InterPro" id="IPR029033">
    <property type="entry name" value="His_PPase_superfam"/>
</dbReference>
<dbReference type="GO" id="GO:0016791">
    <property type="term" value="F:phosphatase activity"/>
    <property type="evidence" value="ECO:0007669"/>
    <property type="project" value="TreeGrafter"/>
</dbReference>
<feature type="chain" id="PRO_5043550046" description="RxLR effector candidate protein" evidence="1">
    <location>
        <begin position="19"/>
        <end position="279"/>
    </location>
</feature>
<dbReference type="CDD" id="cd07067">
    <property type="entry name" value="HP_PGM_like"/>
    <property type="match status" value="1"/>
</dbReference>
<evidence type="ECO:0008006" key="4">
    <source>
        <dbReference type="Google" id="ProtNLM"/>
    </source>
</evidence>
<dbReference type="EMBL" id="CANTFL010001207">
    <property type="protein sequence ID" value="CAI5733715.1"/>
    <property type="molecule type" value="Genomic_DNA"/>
</dbReference>
<organism evidence="2 3">
    <name type="scientific">Hyaloperonospora brassicae</name>
    <name type="common">Brassica downy mildew</name>
    <name type="synonym">Peronospora brassicae</name>
    <dbReference type="NCBI Taxonomy" id="162125"/>
    <lineage>
        <taxon>Eukaryota</taxon>
        <taxon>Sar</taxon>
        <taxon>Stramenopiles</taxon>
        <taxon>Oomycota</taxon>
        <taxon>Peronosporomycetes</taxon>
        <taxon>Peronosporales</taxon>
        <taxon>Peronosporaceae</taxon>
        <taxon>Hyaloperonospora</taxon>
    </lineage>
</organism>
<dbReference type="PANTHER" id="PTHR48100:SF1">
    <property type="entry name" value="HISTIDINE PHOSPHATASE FAMILY PROTEIN-RELATED"/>
    <property type="match status" value="1"/>
</dbReference>